<gene>
    <name evidence="2" type="ORF">N0D28_05360</name>
</gene>
<dbReference type="EMBL" id="CP104213">
    <property type="protein sequence ID" value="UWX65086.1"/>
    <property type="molecule type" value="Genomic_DNA"/>
</dbReference>
<protein>
    <recommendedName>
        <fullName evidence="4">DUF1795 domain-containing protein</fullName>
    </recommendedName>
</protein>
<dbReference type="Proteomes" id="UP001060261">
    <property type="component" value="Chromosome"/>
</dbReference>
<evidence type="ECO:0000313" key="3">
    <source>
        <dbReference type="Proteomes" id="UP001060261"/>
    </source>
</evidence>
<feature type="signal peptide" evidence="1">
    <location>
        <begin position="1"/>
        <end position="21"/>
    </location>
</feature>
<feature type="chain" id="PRO_5046525905" description="DUF1795 domain-containing protein" evidence="1">
    <location>
        <begin position="22"/>
        <end position="147"/>
    </location>
</feature>
<dbReference type="RefSeq" id="WP_260561344.1">
    <property type="nucleotide sequence ID" value="NZ_BAABEC010000175.1"/>
</dbReference>
<organism evidence="2 3">
    <name type="scientific">Deinococcus rubellus</name>
    <dbReference type="NCBI Taxonomy" id="1889240"/>
    <lineage>
        <taxon>Bacteria</taxon>
        <taxon>Thermotogati</taxon>
        <taxon>Deinococcota</taxon>
        <taxon>Deinococci</taxon>
        <taxon>Deinococcales</taxon>
        <taxon>Deinococcaceae</taxon>
        <taxon>Deinococcus</taxon>
    </lineage>
</organism>
<evidence type="ECO:0000313" key="2">
    <source>
        <dbReference type="EMBL" id="UWX65086.1"/>
    </source>
</evidence>
<accession>A0ABY5YK59</accession>
<sequence>MRLSIARLLTSCALLSGAAFALTPPTGWVQAGPNFWRDTSGACVLREQAYPQDFAPIQSQQDALSLGNKLQKTLAKEGMTSLSMQPVSQQSDWSVLLAYTYTQSGVKYQIAQLYLSQGGKLHTISGSNAEGEASPCVGVMRNFLKGK</sequence>
<proteinExistence type="predicted"/>
<keyword evidence="1" id="KW-0732">Signal</keyword>
<keyword evidence="3" id="KW-1185">Reference proteome</keyword>
<evidence type="ECO:0008006" key="4">
    <source>
        <dbReference type="Google" id="ProtNLM"/>
    </source>
</evidence>
<name>A0ABY5YK59_9DEIO</name>
<reference evidence="2" key="1">
    <citation type="submission" date="2022-09" db="EMBL/GenBank/DDBJ databases">
        <title>genome sequence of Deinococcus rubellus.</title>
        <authorList>
            <person name="Srinivasan S."/>
        </authorList>
    </citation>
    <scope>NUCLEOTIDE SEQUENCE</scope>
    <source>
        <strain evidence="2">Ant6</strain>
    </source>
</reference>
<evidence type="ECO:0000256" key="1">
    <source>
        <dbReference type="SAM" id="SignalP"/>
    </source>
</evidence>